<evidence type="ECO:0000256" key="1">
    <source>
        <dbReference type="ARBA" id="ARBA00023015"/>
    </source>
</evidence>
<dbReference type="Gene3D" id="2.60.120.280">
    <property type="entry name" value="Regulatory protein AraC"/>
    <property type="match status" value="1"/>
</dbReference>
<dbReference type="eggNOG" id="COG2207">
    <property type="taxonomic scope" value="Bacteria"/>
</dbReference>
<name>E0PSL2_STRMT</name>
<dbReference type="Proteomes" id="UP000003823">
    <property type="component" value="Unassembled WGS sequence"/>
</dbReference>
<evidence type="ECO:0000313" key="6">
    <source>
        <dbReference type="Proteomes" id="UP000003823"/>
    </source>
</evidence>
<keyword evidence="1" id="KW-0805">Transcription regulation</keyword>
<dbReference type="EMBL" id="AEEN01000015">
    <property type="protein sequence ID" value="EFM31131.1"/>
    <property type="molecule type" value="Genomic_DNA"/>
</dbReference>
<dbReference type="GO" id="GO:0003700">
    <property type="term" value="F:DNA-binding transcription factor activity"/>
    <property type="evidence" value="ECO:0007669"/>
    <property type="project" value="InterPro"/>
</dbReference>
<dbReference type="PANTHER" id="PTHR43280:SF30">
    <property type="entry name" value="MMSAB OPERON REGULATORY PROTEIN"/>
    <property type="match status" value="1"/>
</dbReference>
<dbReference type="PROSITE" id="PS01124">
    <property type="entry name" value="HTH_ARAC_FAMILY_2"/>
    <property type="match status" value="1"/>
</dbReference>
<dbReference type="Pfam" id="PF02311">
    <property type="entry name" value="AraC_binding"/>
    <property type="match status" value="1"/>
</dbReference>
<proteinExistence type="predicted"/>
<dbReference type="CDD" id="cd06986">
    <property type="entry name" value="cupin_MmsR-like_N"/>
    <property type="match status" value="1"/>
</dbReference>
<dbReference type="InterPro" id="IPR003313">
    <property type="entry name" value="AraC-bd"/>
</dbReference>
<organism evidence="5 6">
    <name type="scientific">Streptococcus mitis ATCC 6249</name>
    <dbReference type="NCBI Taxonomy" id="864567"/>
    <lineage>
        <taxon>Bacteria</taxon>
        <taxon>Bacillati</taxon>
        <taxon>Bacillota</taxon>
        <taxon>Bacilli</taxon>
        <taxon>Lactobacillales</taxon>
        <taxon>Streptococcaceae</taxon>
        <taxon>Streptococcus</taxon>
        <taxon>Streptococcus mitis group</taxon>
    </lineage>
</organism>
<keyword evidence="3" id="KW-0804">Transcription</keyword>
<evidence type="ECO:0000256" key="3">
    <source>
        <dbReference type="ARBA" id="ARBA00023163"/>
    </source>
</evidence>
<keyword evidence="2" id="KW-0238">DNA-binding</keyword>
<feature type="domain" description="HTH araC/xylS-type" evidence="4">
    <location>
        <begin position="190"/>
        <end position="288"/>
    </location>
</feature>
<dbReference type="InterPro" id="IPR037923">
    <property type="entry name" value="HTH-like"/>
</dbReference>
<gene>
    <name evidence="5" type="primary">msmR</name>
    <name evidence="5" type="ORF">HMPREF8571_1570</name>
</gene>
<dbReference type="GO" id="GO:0043565">
    <property type="term" value="F:sequence-specific DNA binding"/>
    <property type="evidence" value="ECO:0007669"/>
    <property type="project" value="InterPro"/>
</dbReference>
<dbReference type="Gene3D" id="1.10.10.60">
    <property type="entry name" value="Homeodomain-like"/>
    <property type="match status" value="2"/>
</dbReference>
<reference evidence="5 6" key="1">
    <citation type="submission" date="2010-07" db="EMBL/GenBank/DDBJ databases">
        <authorList>
            <person name="Muzny D."/>
            <person name="Qin X."/>
            <person name="Deng J."/>
            <person name="Jiang H."/>
            <person name="Liu Y."/>
            <person name="Qu J."/>
            <person name="Song X.-Z."/>
            <person name="Zhang L."/>
            <person name="Thornton R."/>
            <person name="Coyle M."/>
            <person name="Francisco L."/>
            <person name="Jackson L."/>
            <person name="Javaid M."/>
            <person name="Korchina V."/>
            <person name="Kovar C."/>
            <person name="Mata R."/>
            <person name="Mathew T."/>
            <person name="Ngo R."/>
            <person name="Nguyen L."/>
            <person name="Nguyen N."/>
            <person name="Okwuonu G."/>
            <person name="Ongeri F."/>
            <person name="Pham C."/>
            <person name="Simmons D."/>
            <person name="Wilczek-Boney K."/>
            <person name="Hale W."/>
            <person name="Jakkamsetti A."/>
            <person name="Pham P."/>
            <person name="Ruth R."/>
            <person name="San Lucas F."/>
            <person name="Warren J."/>
            <person name="Zhang J."/>
            <person name="Zhao Z."/>
            <person name="Zhou C."/>
            <person name="Zhu D."/>
            <person name="Lee S."/>
            <person name="Bess C."/>
            <person name="Blankenburg K."/>
            <person name="Forbes L."/>
            <person name="Fu Q."/>
            <person name="Gubbala S."/>
            <person name="Hirani K."/>
            <person name="Jayaseelan J.C."/>
            <person name="Lara F."/>
            <person name="Munidasa M."/>
            <person name="Palculict T."/>
            <person name="Patil S."/>
            <person name="Pu L.-L."/>
            <person name="Saada N."/>
            <person name="Tang L."/>
            <person name="Weissenberger G."/>
            <person name="Zhu Y."/>
            <person name="Hemphill L."/>
            <person name="Shang Y."/>
            <person name="Youmans B."/>
            <person name="Ayvaz T."/>
            <person name="Ross M."/>
            <person name="Santibanez J."/>
            <person name="Aqrawi P."/>
            <person name="Gross S."/>
            <person name="Joshi V."/>
            <person name="Fowler G."/>
            <person name="Nazareth L."/>
            <person name="Reid J."/>
            <person name="Worley K."/>
            <person name="Petrosino J."/>
            <person name="Highlander S."/>
            <person name="Gibbs R."/>
        </authorList>
    </citation>
    <scope>NUCLEOTIDE SEQUENCE [LARGE SCALE GENOMIC DNA]</scope>
    <source>
        <strain evidence="5 6">ATCC 6249</strain>
    </source>
</reference>
<protein>
    <submittedName>
        <fullName evidence="5">AraC-like ligand binding domain protein</fullName>
    </submittedName>
</protein>
<comment type="caution">
    <text evidence="5">The sequence shown here is derived from an EMBL/GenBank/DDBJ whole genome shotgun (WGS) entry which is preliminary data.</text>
</comment>
<evidence type="ECO:0000313" key="5">
    <source>
        <dbReference type="EMBL" id="EFM31131.1"/>
    </source>
</evidence>
<dbReference type="SUPFAM" id="SSF46689">
    <property type="entry name" value="Homeodomain-like"/>
    <property type="match status" value="2"/>
</dbReference>
<dbReference type="InterPro" id="IPR009057">
    <property type="entry name" value="Homeodomain-like_sf"/>
</dbReference>
<sequence length="300" mass="34859">MSLKYGKMLGRRWPMLVFSEYQTGTIDLSLSFYGYEECTPNYSFGPAIRDTYVLHYITKGKGLFHYKGKIVDLKAGDFFLLRPDELTFYQADSQDPWAYYWLGISGGRAPDYFGLSQISDQSYLIQSEHCHTQTTAKLISDIVRFAQITKSNELAQLHIMGQLHELMFHLGTIAPNQKKENISSTHQLYLDCKRLIDSHYPQSLTIQDLAKELSVHRSYLTSVFKEFHQLSPKEYLLFVRMKRAQQLLEHTNETIKVIAYSVGFSDPLHFSKAYKQFFHKTPSQTRKEYSLSLSARKENQ</sequence>
<dbReference type="SMART" id="SM00342">
    <property type="entry name" value="HTH_ARAC"/>
    <property type="match status" value="1"/>
</dbReference>
<dbReference type="Pfam" id="PF12833">
    <property type="entry name" value="HTH_18"/>
    <property type="match status" value="1"/>
</dbReference>
<evidence type="ECO:0000259" key="4">
    <source>
        <dbReference type="PROSITE" id="PS01124"/>
    </source>
</evidence>
<dbReference type="HOGENOM" id="CLU_000445_88_6_9"/>
<dbReference type="PANTHER" id="PTHR43280">
    <property type="entry name" value="ARAC-FAMILY TRANSCRIPTIONAL REGULATOR"/>
    <property type="match status" value="1"/>
</dbReference>
<dbReference type="SUPFAM" id="SSF51215">
    <property type="entry name" value="Regulatory protein AraC"/>
    <property type="match status" value="1"/>
</dbReference>
<dbReference type="InterPro" id="IPR018060">
    <property type="entry name" value="HTH_AraC"/>
</dbReference>
<evidence type="ECO:0000256" key="2">
    <source>
        <dbReference type="ARBA" id="ARBA00023125"/>
    </source>
</evidence>
<dbReference type="AlphaFoldDB" id="E0PSL2"/>
<accession>E0PSL2</accession>